<dbReference type="EMBL" id="JBHSXQ010000014">
    <property type="protein sequence ID" value="MFC6907235.1"/>
    <property type="molecule type" value="Genomic_DNA"/>
</dbReference>
<reference evidence="2" key="3">
    <citation type="submission" date="2024-09" db="EMBL/GenBank/DDBJ databases">
        <authorList>
            <person name="Sun Q."/>
        </authorList>
    </citation>
    <scope>NUCLEOTIDE SEQUENCE</scope>
    <source>
        <strain evidence="2">CGMCC 1.15793</strain>
    </source>
</reference>
<dbReference type="PROSITE" id="PS51257">
    <property type="entry name" value="PROKAR_LIPOPROTEIN"/>
    <property type="match status" value="1"/>
</dbReference>
<protein>
    <submittedName>
        <fullName evidence="2">Uncharacterized protein</fullName>
    </submittedName>
</protein>
<evidence type="ECO:0000313" key="2">
    <source>
        <dbReference type="EMBL" id="MFC6907235.1"/>
    </source>
</evidence>
<accession>A0ABD5V706</accession>
<proteinExistence type="predicted"/>
<gene>
    <name evidence="2" type="ORF">ACFQGH_18825</name>
    <name evidence="3" type="ORF">ACFQGH_19100</name>
</gene>
<reference evidence="2" key="1">
    <citation type="journal article" date="2014" name="Int. J. Syst. Evol. Microbiol.">
        <title>Complete genome sequence of Corynebacterium casei LMG S-19264T (=DSM 44701T), isolated from a smear-ripened cheese.</title>
        <authorList>
            <consortium name="US DOE Joint Genome Institute (JGI-PGF)"/>
            <person name="Walter F."/>
            <person name="Albersmeier A."/>
            <person name="Kalinowski J."/>
            <person name="Ruckert C."/>
        </authorList>
    </citation>
    <scope>NUCLEOTIDE SEQUENCE [LARGE SCALE GENOMIC DNA]</scope>
    <source>
        <strain evidence="2">CGMCC 1.15793</strain>
    </source>
</reference>
<dbReference type="RefSeq" id="WP_340605833.1">
    <property type="nucleotide sequence ID" value="NZ_JBBMXV010000014.1"/>
</dbReference>
<evidence type="ECO:0000313" key="3">
    <source>
        <dbReference type="EMBL" id="MFC6907290.1"/>
    </source>
</evidence>
<reference evidence="4" key="2">
    <citation type="journal article" date="2019" name="Int. J. Syst. Evol. Microbiol.">
        <title>The Global Catalogue of Microorganisms (GCM) 10K type strain sequencing project: providing services to taxonomists for standard genome sequencing and annotation.</title>
        <authorList>
            <consortium name="The Broad Institute Genomics Platform"/>
            <consortium name="The Broad Institute Genome Sequencing Center for Infectious Disease"/>
            <person name="Wu L."/>
            <person name="Ma J."/>
        </authorList>
    </citation>
    <scope>NUCLEOTIDE SEQUENCE [LARGE SCALE GENOMIC DNA]</scope>
    <source>
        <strain evidence="4">CGMCC 1.3240</strain>
    </source>
</reference>
<comment type="caution">
    <text evidence="2">The sequence shown here is derived from an EMBL/GenBank/DDBJ whole genome shotgun (WGS) entry which is preliminary data.</text>
</comment>
<organism evidence="2 4">
    <name type="scientific">Halalkalicoccus tibetensis</name>
    <dbReference type="NCBI Taxonomy" id="175632"/>
    <lineage>
        <taxon>Archaea</taxon>
        <taxon>Methanobacteriati</taxon>
        <taxon>Methanobacteriota</taxon>
        <taxon>Stenosarchaea group</taxon>
        <taxon>Halobacteria</taxon>
        <taxon>Halobacteriales</taxon>
        <taxon>Halococcaceae</taxon>
        <taxon>Halalkalicoccus</taxon>
    </lineage>
</organism>
<feature type="region of interest" description="Disordered" evidence="1">
    <location>
        <begin position="50"/>
        <end position="125"/>
    </location>
</feature>
<evidence type="ECO:0000256" key="1">
    <source>
        <dbReference type="SAM" id="MobiDB-lite"/>
    </source>
</evidence>
<sequence length="236" mass="25146">MTAISWRMITVFALGITLAVSGCTAWSDSESESTEIVVEGESDAAVNLAESEQPAGEISISERLAENDDEAELTEPPDEADETETESGADEPDREPERDDSEPDVEDLPEEAEPIDPEEGTQTPIPEQYIHENDDDTETIAFELPMADIESGADDPSVPAVSSLQVEQGTAEEGDPVVRFHLGGEPVDIRFVDVDAIAAEVVGSNLVMVTGDIGDDPALVVQAQSDTVACETGEQQ</sequence>
<evidence type="ECO:0000313" key="4">
    <source>
        <dbReference type="Proteomes" id="UP001596312"/>
    </source>
</evidence>
<name>A0ABD5V706_9EURY</name>
<dbReference type="AlphaFoldDB" id="A0ABD5V706"/>
<feature type="compositionally biased region" description="Acidic residues" evidence="1">
    <location>
        <begin position="67"/>
        <end position="119"/>
    </location>
</feature>
<dbReference type="EMBL" id="JBHSXQ010000015">
    <property type="protein sequence ID" value="MFC6907290.1"/>
    <property type="molecule type" value="Genomic_DNA"/>
</dbReference>
<keyword evidence="4" id="KW-1185">Reference proteome</keyword>
<dbReference type="Proteomes" id="UP001596312">
    <property type="component" value="Unassembled WGS sequence"/>
</dbReference>